<dbReference type="AlphaFoldDB" id="A0A4R3LWN6"/>
<accession>A0A4R3LWN6</accession>
<dbReference type="Gene3D" id="1.10.10.60">
    <property type="entry name" value="Homeodomain-like"/>
    <property type="match status" value="1"/>
</dbReference>
<gene>
    <name evidence="5" type="ORF">EDC22_11645</name>
</gene>
<evidence type="ECO:0000256" key="1">
    <source>
        <dbReference type="ARBA" id="ARBA00023125"/>
    </source>
</evidence>
<dbReference type="Pfam" id="PF00440">
    <property type="entry name" value="TetR_N"/>
    <property type="match status" value="1"/>
</dbReference>
<proteinExistence type="predicted"/>
<feature type="domain" description="HTH tetR-type" evidence="4">
    <location>
        <begin position="38"/>
        <end position="98"/>
    </location>
</feature>
<dbReference type="Gene3D" id="1.10.357.10">
    <property type="entry name" value="Tetracycline Repressor, domain 2"/>
    <property type="match status" value="1"/>
</dbReference>
<dbReference type="SUPFAM" id="SSF46689">
    <property type="entry name" value="Homeodomain-like"/>
    <property type="match status" value="1"/>
</dbReference>
<dbReference type="InterPro" id="IPR036271">
    <property type="entry name" value="Tet_transcr_reg_TetR-rel_C_sf"/>
</dbReference>
<dbReference type="PROSITE" id="PS50977">
    <property type="entry name" value="HTH_TETR_2"/>
    <property type="match status" value="1"/>
</dbReference>
<dbReference type="EMBL" id="SMAK01000016">
    <property type="protein sequence ID" value="TCT04169.1"/>
    <property type="molecule type" value="Genomic_DNA"/>
</dbReference>
<feature type="compositionally biased region" description="Low complexity" evidence="3">
    <location>
        <begin position="233"/>
        <end position="251"/>
    </location>
</feature>
<evidence type="ECO:0000256" key="3">
    <source>
        <dbReference type="SAM" id="MobiDB-lite"/>
    </source>
</evidence>
<dbReference type="Proteomes" id="UP000295678">
    <property type="component" value="Unassembled WGS sequence"/>
</dbReference>
<comment type="caution">
    <text evidence="5">The sequence shown here is derived from an EMBL/GenBank/DDBJ whole genome shotgun (WGS) entry which is preliminary data.</text>
</comment>
<dbReference type="OrthoDB" id="9808189at2"/>
<evidence type="ECO:0000313" key="5">
    <source>
        <dbReference type="EMBL" id="TCT04169.1"/>
    </source>
</evidence>
<protein>
    <submittedName>
        <fullName evidence="5">TetR family transcriptional regulator</fullName>
    </submittedName>
</protein>
<keyword evidence="1 2" id="KW-0238">DNA-binding</keyword>
<reference evidence="5 6" key="1">
    <citation type="submission" date="2019-03" db="EMBL/GenBank/DDBJ databases">
        <title>Genomic Encyclopedia of Type Strains, Phase IV (KMG-IV): sequencing the most valuable type-strain genomes for metagenomic binning, comparative biology and taxonomic classification.</title>
        <authorList>
            <person name="Goeker M."/>
        </authorList>
    </citation>
    <scope>NUCLEOTIDE SEQUENCE [LARGE SCALE GENOMIC DNA]</scope>
    <source>
        <strain evidence="5 6">DSM 19345</strain>
    </source>
</reference>
<keyword evidence="6" id="KW-1185">Reference proteome</keyword>
<evidence type="ECO:0000259" key="4">
    <source>
        <dbReference type="PROSITE" id="PS50977"/>
    </source>
</evidence>
<organism evidence="5 6">
    <name type="scientific">Tepidamorphus gemmatus</name>
    <dbReference type="NCBI Taxonomy" id="747076"/>
    <lineage>
        <taxon>Bacteria</taxon>
        <taxon>Pseudomonadati</taxon>
        <taxon>Pseudomonadota</taxon>
        <taxon>Alphaproteobacteria</taxon>
        <taxon>Hyphomicrobiales</taxon>
        <taxon>Tepidamorphaceae</taxon>
        <taxon>Tepidamorphus</taxon>
    </lineage>
</organism>
<name>A0A4R3LWN6_9HYPH</name>
<dbReference type="SUPFAM" id="SSF48498">
    <property type="entry name" value="Tetracyclin repressor-like, C-terminal domain"/>
    <property type="match status" value="1"/>
</dbReference>
<dbReference type="GO" id="GO:0003677">
    <property type="term" value="F:DNA binding"/>
    <property type="evidence" value="ECO:0007669"/>
    <property type="project" value="UniProtKB-UniRule"/>
</dbReference>
<dbReference type="RefSeq" id="WP_132807871.1">
    <property type="nucleotide sequence ID" value="NZ_SMAK01000016.1"/>
</dbReference>
<dbReference type="InterPro" id="IPR009057">
    <property type="entry name" value="Homeodomain-like_sf"/>
</dbReference>
<evidence type="ECO:0000256" key="2">
    <source>
        <dbReference type="PROSITE-ProRule" id="PRU00335"/>
    </source>
</evidence>
<evidence type="ECO:0000313" key="6">
    <source>
        <dbReference type="Proteomes" id="UP000295678"/>
    </source>
</evidence>
<feature type="DNA-binding region" description="H-T-H motif" evidence="2">
    <location>
        <begin position="61"/>
        <end position="80"/>
    </location>
</feature>
<dbReference type="InterPro" id="IPR001647">
    <property type="entry name" value="HTH_TetR"/>
</dbReference>
<feature type="region of interest" description="Disordered" evidence="3">
    <location>
        <begin position="233"/>
        <end position="265"/>
    </location>
</feature>
<sequence length="265" mass="27541">MVRSTAAAHADPAAPSAETGFAAVLERAAADATKKTDRTRLRLMAALAAELAERAGPSGLRVASVTARAGLAHGTFYRYFTDMDSALEALIAAFAAHVRDTLAAARAGEPGSRVRVHAATLAYARLFRANAALMRCLIGLAGDGTASGLAWRELNRAWNLRMAAAIARRRAGDGPVLPAETFLPVASALGGMIDAFLTELHLRGDPELQHLRDDDEAVADLLTDLWCAGADGGRPAAAADAPPASAEPAHSAVRRTGRHVSPASP</sequence>